<dbReference type="GO" id="GO:0048278">
    <property type="term" value="P:vesicle docking"/>
    <property type="evidence" value="ECO:0007669"/>
    <property type="project" value="TreeGrafter"/>
</dbReference>
<dbReference type="GO" id="GO:0006887">
    <property type="term" value="P:exocytosis"/>
    <property type="evidence" value="ECO:0007669"/>
    <property type="project" value="TreeGrafter"/>
</dbReference>
<reference evidence="4 5" key="1">
    <citation type="submission" date="2019-09" db="EMBL/GenBank/DDBJ databases">
        <title>Bird 10,000 Genomes (B10K) Project - Family phase.</title>
        <authorList>
            <person name="Zhang G."/>
        </authorList>
    </citation>
    <scope>NUCLEOTIDE SEQUENCE [LARGE SCALE GENOMIC DNA]</scope>
    <source>
        <strain evidence="4">B10K-DU-001-48</strain>
        <tissue evidence="4">Muscle</tissue>
    </source>
</reference>
<feature type="region of interest" description="Disordered" evidence="2">
    <location>
        <begin position="1"/>
        <end position="65"/>
    </location>
</feature>
<feature type="coiled-coil region" evidence="1">
    <location>
        <begin position="68"/>
        <end position="126"/>
    </location>
</feature>
<proteinExistence type="predicted"/>
<gene>
    <name evidence="4" type="primary">Stx4</name>
    <name evidence="4" type="ORF">DICMEG_R15556</name>
</gene>
<dbReference type="InterPro" id="IPR006011">
    <property type="entry name" value="Syntaxin_N"/>
</dbReference>
<sequence>MGGKEPEMGKRDPKPGFFGPGFGGFWTQSWGFWPQNGGISQQASDSDSDSEGGEGRLRPPSDPVLAQARQVRAGLRALELRLAALEQQQELVLGSPLPPPELQRDLQQLRDEIQELTREIRGGLRGLEPAKEDEENPNSIGARLRRTQHGVLAQQFWGVTGRLQAAQAQYRQRSLDRIRRQLHI</sequence>
<dbReference type="InterPro" id="IPR010989">
    <property type="entry name" value="SNARE"/>
</dbReference>
<evidence type="ECO:0000313" key="5">
    <source>
        <dbReference type="Proteomes" id="UP000537234"/>
    </source>
</evidence>
<dbReference type="GO" id="GO:0005886">
    <property type="term" value="C:plasma membrane"/>
    <property type="evidence" value="ECO:0007669"/>
    <property type="project" value="TreeGrafter"/>
</dbReference>
<dbReference type="Pfam" id="PF00804">
    <property type="entry name" value="Syntaxin"/>
    <property type="match status" value="1"/>
</dbReference>
<accession>A0A7K9ZAW5</accession>
<evidence type="ECO:0000256" key="1">
    <source>
        <dbReference type="SAM" id="Coils"/>
    </source>
</evidence>
<dbReference type="Gene3D" id="1.20.58.70">
    <property type="match status" value="1"/>
</dbReference>
<evidence type="ECO:0000313" key="4">
    <source>
        <dbReference type="EMBL" id="NXJ19097.1"/>
    </source>
</evidence>
<dbReference type="SUPFAM" id="SSF47661">
    <property type="entry name" value="t-snare proteins"/>
    <property type="match status" value="1"/>
</dbReference>
<dbReference type="PANTHER" id="PTHR19957:SF97">
    <property type="entry name" value="SYNTAXIN-4"/>
    <property type="match status" value="1"/>
</dbReference>
<keyword evidence="1" id="KW-0175">Coiled coil</keyword>
<dbReference type="GO" id="GO:0000149">
    <property type="term" value="F:SNARE binding"/>
    <property type="evidence" value="ECO:0007669"/>
    <property type="project" value="TreeGrafter"/>
</dbReference>
<dbReference type="Proteomes" id="UP000537234">
    <property type="component" value="Unassembled WGS sequence"/>
</dbReference>
<dbReference type="GO" id="GO:0012505">
    <property type="term" value="C:endomembrane system"/>
    <property type="evidence" value="ECO:0007669"/>
    <property type="project" value="TreeGrafter"/>
</dbReference>
<feature type="domain" description="Syntaxin N-terminal" evidence="3">
    <location>
        <begin position="56"/>
        <end position="175"/>
    </location>
</feature>
<dbReference type="GO" id="GO:0005484">
    <property type="term" value="F:SNAP receptor activity"/>
    <property type="evidence" value="ECO:0007669"/>
    <property type="project" value="TreeGrafter"/>
</dbReference>
<dbReference type="SMART" id="SM00503">
    <property type="entry name" value="SynN"/>
    <property type="match status" value="1"/>
</dbReference>
<protein>
    <submittedName>
        <fullName evidence="4">STX4 protein</fullName>
    </submittedName>
</protein>
<keyword evidence="5" id="KW-1185">Reference proteome</keyword>
<dbReference type="GO" id="GO:0006906">
    <property type="term" value="P:vesicle fusion"/>
    <property type="evidence" value="ECO:0007669"/>
    <property type="project" value="TreeGrafter"/>
</dbReference>
<dbReference type="EMBL" id="VXAD01002247">
    <property type="protein sequence ID" value="NXJ19097.1"/>
    <property type="molecule type" value="Genomic_DNA"/>
</dbReference>
<feature type="compositionally biased region" description="Basic and acidic residues" evidence="2">
    <location>
        <begin position="1"/>
        <end position="14"/>
    </location>
</feature>
<feature type="non-terminal residue" evidence="4">
    <location>
        <position position="184"/>
    </location>
</feature>
<dbReference type="AlphaFoldDB" id="A0A7K9ZAW5"/>
<name>A0A7K9ZAW5_9CORV</name>
<evidence type="ECO:0000259" key="3">
    <source>
        <dbReference type="SMART" id="SM00503"/>
    </source>
</evidence>
<evidence type="ECO:0000256" key="2">
    <source>
        <dbReference type="SAM" id="MobiDB-lite"/>
    </source>
</evidence>
<dbReference type="GO" id="GO:0006886">
    <property type="term" value="P:intracellular protein transport"/>
    <property type="evidence" value="ECO:0007669"/>
    <property type="project" value="TreeGrafter"/>
</dbReference>
<feature type="non-terminal residue" evidence="4">
    <location>
        <position position="1"/>
    </location>
</feature>
<dbReference type="PANTHER" id="PTHR19957">
    <property type="entry name" value="SYNTAXIN"/>
    <property type="match status" value="1"/>
</dbReference>
<organism evidence="4 5">
    <name type="scientific">Dicrurus megarhynchus</name>
    <dbReference type="NCBI Taxonomy" id="450177"/>
    <lineage>
        <taxon>Eukaryota</taxon>
        <taxon>Metazoa</taxon>
        <taxon>Chordata</taxon>
        <taxon>Craniata</taxon>
        <taxon>Vertebrata</taxon>
        <taxon>Euteleostomi</taxon>
        <taxon>Archelosauria</taxon>
        <taxon>Archosauria</taxon>
        <taxon>Dinosauria</taxon>
        <taxon>Saurischia</taxon>
        <taxon>Theropoda</taxon>
        <taxon>Coelurosauria</taxon>
        <taxon>Aves</taxon>
        <taxon>Neognathae</taxon>
        <taxon>Neoaves</taxon>
        <taxon>Telluraves</taxon>
        <taxon>Australaves</taxon>
        <taxon>Passeriformes</taxon>
        <taxon>Corvoidea</taxon>
        <taxon>Dicruridae</taxon>
        <taxon>Dicrurus</taxon>
    </lineage>
</organism>
<dbReference type="InterPro" id="IPR045242">
    <property type="entry name" value="Syntaxin"/>
</dbReference>
<dbReference type="GO" id="GO:0031201">
    <property type="term" value="C:SNARE complex"/>
    <property type="evidence" value="ECO:0007669"/>
    <property type="project" value="TreeGrafter"/>
</dbReference>
<comment type="caution">
    <text evidence="4">The sequence shown here is derived from an EMBL/GenBank/DDBJ whole genome shotgun (WGS) entry which is preliminary data.</text>
</comment>